<feature type="transmembrane region" description="Helical" evidence="5">
    <location>
        <begin position="214"/>
        <end position="233"/>
    </location>
</feature>
<keyword evidence="2 5" id="KW-0812">Transmembrane</keyword>
<evidence type="ECO:0000313" key="8">
    <source>
        <dbReference type="Proteomes" id="UP000275408"/>
    </source>
</evidence>
<keyword evidence="8" id="KW-1185">Reference proteome</keyword>
<comment type="caution">
    <text evidence="7">The sequence shown here is derived from an EMBL/GenBank/DDBJ whole genome shotgun (WGS) entry which is preliminary data.</text>
</comment>
<accession>A0A3M6TG42</accession>
<feature type="domain" description="G-protein coupled receptors family 1 profile" evidence="6">
    <location>
        <begin position="53"/>
        <end position="231"/>
    </location>
</feature>
<dbReference type="STRING" id="46731.A0A3M6TG42"/>
<feature type="transmembrane region" description="Helical" evidence="5">
    <location>
        <begin position="86"/>
        <end position="105"/>
    </location>
</feature>
<dbReference type="CDD" id="cd00637">
    <property type="entry name" value="7tm_classA_rhodopsin-like"/>
    <property type="match status" value="1"/>
</dbReference>
<dbReference type="PRINTS" id="PR00237">
    <property type="entry name" value="GPCRRHODOPSN"/>
</dbReference>
<dbReference type="GO" id="GO:0004930">
    <property type="term" value="F:G protein-coupled receptor activity"/>
    <property type="evidence" value="ECO:0007669"/>
    <property type="project" value="InterPro"/>
</dbReference>
<feature type="transmembrane region" description="Helical" evidence="5">
    <location>
        <begin position="176"/>
        <end position="194"/>
    </location>
</feature>
<evidence type="ECO:0000313" key="7">
    <source>
        <dbReference type="EMBL" id="RMX40330.1"/>
    </source>
</evidence>
<gene>
    <name evidence="7" type="ORF">pdam_00008681</name>
</gene>
<feature type="transmembrane region" description="Helical" evidence="5">
    <location>
        <begin position="125"/>
        <end position="148"/>
    </location>
</feature>
<sequence length="289" mass="32790">MNKKMQCPNTYLLSWLALSDLSFGFIAETNIYLLANGAKGRLYGTYMFHTLHSILILTLLSIERYLAILKPFYYKAKVTKSLVAKLLWIILAFTAIVTAPSYYLLGNGYNMLEVCAKSKLDEIATIGYLAALLMISITVPGVVMCSCYTRIIKHVWFSDEAKNAKNKALLRSRWKLTKIFIAATIVFAVSWSPSFGKLSAKSFRCSERFVLYEAIYILLALLGSTANPIMYSFRCSGFRQAVKELFSKKCCRKHRINSRKSMPDSVTGRRPRCDQTRQSDVILLSVRKT</sequence>
<keyword evidence="3 5" id="KW-1133">Transmembrane helix</keyword>
<dbReference type="PANTHER" id="PTHR45698:SF1">
    <property type="entry name" value="TRACE AMINE-ASSOCIATED RECEPTOR 13C-LIKE"/>
    <property type="match status" value="1"/>
</dbReference>
<dbReference type="PROSITE" id="PS50262">
    <property type="entry name" value="G_PROTEIN_RECEP_F1_2"/>
    <property type="match status" value="1"/>
</dbReference>
<dbReference type="EMBL" id="RCHS01003667">
    <property type="protein sequence ID" value="RMX40330.1"/>
    <property type="molecule type" value="Genomic_DNA"/>
</dbReference>
<evidence type="ECO:0000256" key="4">
    <source>
        <dbReference type="ARBA" id="ARBA00023136"/>
    </source>
</evidence>
<keyword evidence="4 5" id="KW-0472">Membrane</keyword>
<protein>
    <recommendedName>
        <fullName evidence="6">G-protein coupled receptors family 1 profile domain-containing protein</fullName>
    </recommendedName>
</protein>
<evidence type="ECO:0000256" key="1">
    <source>
        <dbReference type="ARBA" id="ARBA00004370"/>
    </source>
</evidence>
<dbReference type="OrthoDB" id="5979915at2759"/>
<dbReference type="Pfam" id="PF00001">
    <property type="entry name" value="7tm_1"/>
    <property type="match status" value="1"/>
</dbReference>
<dbReference type="Gene3D" id="1.20.1070.10">
    <property type="entry name" value="Rhodopsin 7-helix transmembrane proteins"/>
    <property type="match status" value="1"/>
</dbReference>
<evidence type="ECO:0000256" key="5">
    <source>
        <dbReference type="SAM" id="Phobius"/>
    </source>
</evidence>
<proteinExistence type="predicted"/>
<evidence type="ECO:0000256" key="3">
    <source>
        <dbReference type="ARBA" id="ARBA00022989"/>
    </source>
</evidence>
<evidence type="ECO:0000256" key="2">
    <source>
        <dbReference type="ARBA" id="ARBA00022692"/>
    </source>
</evidence>
<dbReference type="Proteomes" id="UP000275408">
    <property type="component" value="Unassembled WGS sequence"/>
</dbReference>
<dbReference type="GO" id="GO:0016020">
    <property type="term" value="C:membrane"/>
    <property type="evidence" value="ECO:0007669"/>
    <property type="project" value="UniProtKB-SubCell"/>
</dbReference>
<name>A0A3M6TG42_POCDA</name>
<dbReference type="PANTHER" id="PTHR45698">
    <property type="entry name" value="TRACE AMINE-ASSOCIATED RECEPTOR 19N-RELATED"/>
    <property type="match status" value="1"/>
</dbReference>
<dbReference type="AlphaFoldDB" id="A0A3M6TG42"/>
<feature type="transmembrane region" description="Helical" evidence="5">
    <location>
        <begin position="12"/>
        <end position="34"/>
    </location>
</feature>
<feature type="transmembrane region" description="Helical" evidence="5">
    <location>
        <begin position="46"/>
        <end position="66"/>
    </location>
</feature>
<dbReference type="SUPFAM" id="SSF81321">
    <property type="entry name" value="Family A G protein-coupled receptor-like"/>
    <property type="match status" value="1"/>
</dbReference>
<evidence type="ECO:0000259" key="6">
    <source>
        <dbReference type="PROSITE" id="PS50262"/>
    </source>
</evidence>
<comment type="subcellular location">
    <subcellularLocation>
        <location evidence="1">Membrane</location>
    </subcellularLocation>
</comment>
<dbReference type="InterPro" id="IPR017452">
    <property type="entry name" value="GPCR_Rhodpsn_7TM"/>
</dbReference>
<dbReference type="InterPro" id="IPR000276">
    <property type="entry name" value="GPCR_Rhodpsn"/>
</dbReference>
<reference evidence="7 8" key="1">
    <citation type="journal article" date="2018" name="Sci. Rep.">
        <title>Comparative analysis of the Pocillopora damicornis genome highlights role of immune system in coral evolution.</title>
        <authorList>
            <person name="Cunning R."/>
            <person name="Bay R.A."/>
            <person name="Gillette P."/>
            <person name="Baker A.C."/>
            <person name="Traylor-Knowles N."/>
        </authorList>
    </citation>
    <scope>NUCLEOTIDE SEQUENCE [LARGE SCALE GENOMIC DNA]</scope>
    <source>
        <strain evidence="7">RSMAS</strain>
        <tissue evidence="7">Whole animal</tissue>
    </source>
</reference>
<organism evidence="7 8">
    <name type="scientific">Pocillopora damicornis</name>
    <name type="common">Cauliflower coral</name>
    <name type="synonym">Millepora damicornis</name>
    <dbReference type="NCBI Taxonomy" id="46731"/>
    <lineage>
        <taxon>Eukaryota</taxon>
        <taxon>Metazoa</taxon>
        <taxon>Cnidaria</taxon>
        <taxon>Anthozoa</taxon>
        <taxon>Hexacorallia</taxon>
        <taxon>Scleractinia</taxon>
        <taxon>Astrocoeniina</taxon>
        <taxon>Pocilloporidae</taxon>
        <taxon>Pocillopora</taxon>
    </lineage>
</organism>